<evidence type="ECO:0000313" key="2">
    <source>
        <dbReference type="Proteomes" id="UP000283832"/>
    </source>
</evidence>
<dbReference type="Proteomes" id="UP000283832">
    <property type="component" value="Unassembled WGS sequence"/>
</dbReference>
<gene>
    <name evidence="1" type="ORF">D2L64_25870</name>
</gene>
<reference evidence="1 2" key="1">
    <citation type="submission" date="2018-08" db="EMBL/GenBank/DDBJ databases">
        <title>Jishengella sp. nov., isolated from a root of Azadirachta indica A. Juss. var. siamensis Valenton.</title>
        <authorList>
            <person name="Kuncharoen N."/>
            <person name="Tanasupawat S."/>
            <person name="Kudo T."/>
            <person name="Ohkuma M."/>
        </authorList>
    </citation>
    <scope>NUCLEOTIDE SEQUENCE [LARGE SCALE GENOMIC DNA]</scope>
    <source>
        <strain evidence="1 2">AZ1-13</strain>
    </source>
</reference>
<proteinExistence type="predicted"/>
<evidence type="ECO:0000313" key="1">
    <source>
        <dbReference type="EMBL" id="RIV31343.1"/>
    </source>
</evidence>
<name>A0A418MN17_9ACTN</name>
<protein>
    <recommendedName>
        <fullName evidence="3">Nucleotidyltransferase</fullName>
    </recommendedName>
</protein>
<organism evidence="1 2">
    <name type="scientific">Micromonospora radicis</name>
    <dbReference type="NCBI Taxonomy" id="1894971"/>
    <lineage>
        <taxon>Bacteria</taxon>
        <taxon>Bacillati</taxon>
        <taxon>Actinomycetota</taxon>
        <taxon>Actinomycetes</taxon>
        <taxon>Micromonosporales</taxon>
        <taxon>Micromonosporaceae</taxon>
        <taxon>Micromonospora</taxon>
    </lineage>
</organism>
<keyword evidence="2" id="KW-1185">Reference proteome</keyword>
<dbReference type="EMBL" id="QXEC01000043">
    <property type="protein sequence ID" value="RIV31343.1"/>
    <property type="molecule type" value="Genomic_DNA"/>
</dbReference>
<sequence>MLLDALEALAEHRSAVILAGAQAIYVRTGAADLDASVAPYTKDADLALDPRVLGPDPQLEQAMQAAGFYLGQEPGIWTASTMVDGQQVEVPVDLLVPATMVLGNRSARLPDHGDRAARRTPGLEAAVADQSDVLICSLEPEVDARQLMVPVAGTAALLVAKAHKLHDRIQFYKPERPDRLQPKDAGDVLRLMQAEPADQVGRRLAELAEDETAGMSVREGMQRLQELFGRRRATGVDLAVQALQAALPEVTVRTLSTAYLAVLTDSYTAGRSMVEPA</sequence>
<accession>A0A418MN17</accession>
<dbReference type="AlphaFoldDB" id="A0A418MN17"/>
<comment type="caution">
    <text evidence="1">The sequence shown here is derived from an EMBL/GenBank/DDBJ whole genome shotgun (WGS) entry which is preliminary data.</text>
</comment>
<evidence type="ECO:0008006" key="3">
    <source>
        <dbReference type="Google" id="ProtNLM"/>
    </source>
</evidence>